<feature type="region of interest" description="Disordered" evidence="5">
    <location>
        <begin position="174"/>
        <end position="787"/>
    </location>
</feature>
<gene>
    <name evidence="7" type="ORF">TTEB3V08_LOCUS8568</name>
</gene>
<dbReference type="GO" id="GO:0006457">
    <property type="term" value="P:protein folding"/>
    <property type="evidence" value="ECO:0007669"/>
    <property type="project" value="TreeGrafter"/>
</dbReference>
<reference evidence="7" key="1">
    <citation type="submission" date="2020-11" db="EMBL/GenBank/DDBJ databases">
        <authorList>
            <person name="Tran Van P."/>
        </authorList>
    </citation>
    <scope>NUCLEOTIDE SEQUENCE</scope>
</reference>
<dbReference type="Pfam" id="PF00160">
    <property type="entry name" value="Pro_isomerase"/>
    <property type="match status" value="1"/>
</dbReference>
<proteinExistence type="predicted"/>
<feature type="compositionally biased region" description="Basic and acidic residues" evidence="5">
    <location>
        <begin position="482"/>
        <end position="498"/>
    </location>
</feature>
<feature type="compositionally biased region" description="Basic and acidic residues" evidence="5">
    <location>
        <begin position="432"/>
        <end position="441"/>
    </location>
</feature>
<organism evidence="7">
    <name type="scientific">Timema tahoe</name>
    <dbReference type="NCBI Taxonomy" id="61484"/>
    <lineage>
        <taxon>Eukaryota</taxon>
        <taxon>Metazoa</taxon>
        <taxon>Ecdysozoa</taxon>
        <taxon>Arthropoda</taxon>
        <taxon>Hexapoda</taxon>
        <taxon>Insecta</taxon>
        <taxon>Pterygota</taxon>
        <taxon>Neoptera</taxon>
        <taxon>Polyneoptera</taxon>
        <taxon>Phasmatodea</taxon>
        <taxon>Timematodea</taxon>
        <taxon>Timematoidea</taxon>
        <taxon>Timematidae</taxon>
        <taxon>Timema</taxon>
    </lineage>
</organism>
<dbReference type="FunFam" id="2.40.100.10:FF:000025">
    <property type="entry name" value="Peptidyl-prolyl cis-trans isomerase CYP19-2"/>
    <property type="match status" value="1"/>
</dbReference>
<evidence type="ECO:0000313" key="7">
    <source>
        <dbReference type="EMBL" id="CAD7460645.1"/>
    </source>
</evidence>
<feature type="compositionally biased region" description="Basic and acidic residues" evidence="5">
    <location>
        <begin position="263"/>
        <end position="276"/>
    </location>
</feature>
<feature type="compositionally biased region" description="Low complexity" evidence="5">
    <location>
        <begin position="763"/>
        <end position="779"/>
    </location>
</feature>
<dbReference type="PRINTS" id="PR00153">
    <property type="entry name" value="CSAPPISMRASE"/>
</dbReference>
<evidence type="ECO:0000256" key="2">
    <source>
        <dbReference type="ARBA" id="ARBA00013194"/>
    </source>
</evidence>
<dbReference type="InterPro" id="IPR029000">
    <property type="entry name" value="Cyclophilin-like_dom_sf"/>
</dbReference>
<accession>A0A7R9ILZ3</accession>
<feature type="compositionally biased region" description="Basic and acidic residues" evidence="5">
    <location>
        <begin position="680"/>
        <end position="695"/>
    </location>
</feature>
<sequence>MTVTKSYRPRCFFDIEVGGLPMGRVVFELFSDVCPITCENFRALCTGEKGVGKVTGKPLHYKGIIFHRVVKDFMVQGGDFSVGNGTGGESIYGGTFADENFEMKHESSFLLSMANRGKDTNGSQFFIVHVVFGQVLTGQEVISHVEGLPVDRMCRPLQDAKVTNCGELVLKVKAKDKKTKKRTASSSGSPSGSEDDSRKKKRDKKKKKKKHKKEKSRSKAAVSGSEEGELGEEGEPHPLVTLTNINPDEIPDVPPNKFLFRGGPEKPRDNAEQDRGQKRRRARIRGVTKSGRVIKGRGVFRYRTPSRSRSRSATPPHWKQAQNRTIKLSEYEKYERERKKRDEEIKRREEERKKRHAEKEKPLQEEGLNKDPSDETAPHVRGAKRKESSEMEEGETRDEPGTPEGAQGLDYNALDYEDEGSRGVQGPPVQHEQNDSTRADSPKSPAEESSAEKVAMQQLKSKEVRPRNSSSSNDKTSVGRSVSKERETAGKSHSKEKVLGGNSRSNGKSPTPRSRSKERASKNRSNSRDKMSTADSSSKERALKNRSGSKERSPAARSLSTEKSLRNRSKSKEKSPLHISLPKEKVPEDKLQSKENLTGLGPKSTEPAKTSEGETSSKSQDKIQKPEDKKSDRNKNPESRKDREKSRGRRSRSYERRRRGIRSRSKERLGRSRDRRSHSREKGSRSADRKREGKRASNWSRSRDRHRSKSTEKKDDKKKNSEDRKEVERKERERQAKERMEEKLRGLEKKKQERARLEKSRARSSSTSSRSSSSNSSRNSRSRSRRCTTNAAIMAVFVSAMQMIAARDVTPDNRGTYIPCLAVMSANPARLCSSVARVPNKCRRLCEFPETHKISSNFKRYEQSVQKARVSTIRENWN</sequence>
<evidence type="ECO:0000259" key="6">
    <source>
        <dbReference type="PROSITE" id="PS50072"/>
    </source>
</evidence>
<feature type="compositionally biased region" description="Basic and acidic residues" evidence="5">
    <location>
        <begin position="709"/>
        <end position="761"/>
    </location>
</feature>
<protein>
    <recommendedName>
        <fullName evidence="2">peptidylprolyl isomerase</fullName>
        <ecNumber evidence="2">5.2.1.8</ecNumber>
    </recommendedName>
</protein>
<dbReference type="PANTHER" id="PTHR11071:SF565">
    <property type="entry name" value="MOCA-CYP, ISOFORM A"/>
    <property type="match status" value="1"/>
</dbReference>
<feature type="compositionally biased region" description="Basic residues" evidence="5">
    <location>
        <begin position="277"/>
        <end position="310"/>
    </location>
</feature>
<keyword evidence="3" id="KW-0697">Rotamase</keyword>
<feature type="compositionally biased region" description="Basic and acidic residues" evidence="5">
    <location>
        <begin position="570"/>
        <end position="593"/>
    </location>
</feature>
<dbReference type="SUPFAM" id="SSF50891">
    <property type="entry name" value="Cyclophilin-like"/>
    <property type="match status" value="1"/>
</dbReference>
<name>A0A7R9ILZ3_9NEOP</name>
<feature type="compositionally biased region" description="Basic and acidic residues" evidence="5">
    <location>
        <begin position="515"/>
        <end position="554"/>
    </location>
</feature>
<feature type="compositionally biased region" description="Polar residues" evidence="5">
    <location>
        <begin position="502"/>
        <end position="513"/>
    </location>
</feature>
<dbReference type="GO" id="GO:0016018">
    <property type="term" value="F:cyclosporin A binding"/>
    <property type="evidence" value="ECO:0007669"/>
    <property type="project" value="TreeGrafter"/>
</dbReference>
<evidence type="ECO:0000256" key="4">
    <source>
        <dbReference type="ARBA" id="ARBA00023235"/>
    </source>
</evidence>
<comment type="catalytic activity">
    <reaction evidence="1">
        <text>[protein]-peptidylproline (omega=180) = [protein]-peptidylproline (omega=0)</text>
        <dbReference type="Rhea" id="RHEA:16237"/>
        <dbReference type="Rhea" id="RHEA-COMP:10747"/>
        <dbReference type="Rhea" id="RHEA-COMP:10748"/>
        <dbReference type="ChEBI" id="CHEBI:83833"/>
        <dbReference type="ChEBI" id="CHEBI:83834"/>
        <dbReference type="EC" id="5.2.1.8"/>
    </reaction>
</comment>
<feature type="compositionally biased region" description="Basic residues" evidence="5">
    <location>
        <begin position="199"/>
        <end position="218"/>
    </location>
</feature>
<feature type="compositionally biased region" description="Polar residues" evidence="5">
    <location>
        <begin position="467"/>
        <end position="480"/>
    </location>
</feature>
<dbReference type="GO" id="GO:0003755">
    <property type="term" value="F:peptidyl-prolyl cis-trans isomerase activity"/>
    <property type="evidence" value="ECO:0007669"/>
    <property type="project" value="UniProtKB-KW"/>
</dbReference>
<feature type="compositionally biased region" description="Basic and acidic residues" evidence="5">
    <location>
        <begin position="327"/>
        <end position="378"/>
    </location>
</feature>
<evidence type="ECO:0000256" key="5">
    <source>
        <dbReference type="SAM" id="MobiDB-lite"/>
    </source>
</evidence>
<dbReference type="InterPro" id="IPR002130">
    <property type="entry name" value="Cyclophilin-type_PPIase_dom"/>
</dbReference>
<dbReference type="PANTHER" id="PTHR11071">
    <property type="entry name" value="PEPTIDYL-PROLYL CIS-TRANS ISOMERASE"/>
    <property type="match status" value="1"/>
</dbReference>
<feature type="domain" description="PPIase cyclophilin-type" evidence="6">
    <location>
        <begin position="12"/>
        <end position="167"/>
    </location>
</feature>
<dbReference type="PROSITE" id="PS50072">
    <property type="entry name" value="CSA_PPIASE_2"/>
    <property type="match status" value="1"/>
</dbReference>
<evidence type="ECO:0000256" key="1">
    <source>
        <dbReference type="ARBA" id="ARBA00000971"/>
    </source>
</evidence>
<dbReference type="EC" id="5.2.1.8" evidence="2"/>
<dbReference type="EMBL" id="OE003887">
    <property type="protein sequence ID" value="CAD7460645.1"/>
    <property type="molecule type" value="Genomic_DNA"/>
</dbReference>
<dbReference type="GO" id="GO:0005739">
    <property type="term" value="C:mitochondrion"/>
    <property type="evidence" value="ECO:0007669"/>
    <property type="project" value="TreeGrafter"/>
</dbReference>
<evidence type="ECO:0000256" key="3">
    <source>
        <dbReference type="ARBA" id="ARBA00023110"/>
    </source>
</evidence>
<feature type="compositionally biased region" description="Basic residues" evidence="5">
    <location>
        <begin position="646"/>
        <end position="663"/>
    </location>
</feature>
<dbReference type="AlphaFoldDB" id="A0A7R9ILZ3"/>
<dbReference type="Gene3D" id="2.40.100.10">
    <property type="entry name" value="Cyclophilin-like"/>
    <property type="match status" value="1"/>
</dbReference>
<keyword evidence="4" id="KW-0413">Isomerase</keyword>
<feature type="compositionally biased region" description="Basic residues" evidence="5">
    <location>
        <begin position="174"/>
        <end position="183"/>
    </location>
</feature>
<feature type="compositionally biased region" description="Basic and acidic residues" evidence="5">
    <location>
        <begin position="619"/>
        <end position="645"/>
    </location>
</feature>